<dbReference type="PANTHER" id="PTHR16821">
    <property type="entry name" value="FRATAXIN"/>
    <property type="match status" value="1"/>
</dbReference>
<sequence>MISGVCRPIIPRICRRGLCSTVSQADYEKAAEESLERLSDYLDTLPDKLQVSSDYDVTNAMGVLTVVISKQIGTYVINKQSPNRQLWLSSPISGPKRYDLVDRRFCLTDVAVFPRFYAGSDHCLLRPRFHVSMRVERAAKFWERSPPRAAGNHQLTPELAMLCREAIKEDLRKRRAAVLAEAAEAERSIRNARRSFASYLYKTKMTCLRRPDGTTEMQDEIDVEVPSSFVARARAEAARKAELESREKEKKEKAAASPTRQESPVKNAISPQSSVSREFGFEAKKEPPSTDEDEEDEVSVEIVPAKVRTDFSGFSKFGFICASIKMTTKSAVAESPREKPAPVVQPPSQAQQPSAPPPPKPRSVEELSSPKQILRSTQQFPLQQVPIEATKKSAPVWESKTSPERLSKQ</sequence>
<dbReference type="GO" id="GO:0006879">
    <property type="term" value="P:intracellular iron ion homeostasis"/>
    <property type="evidence" value="ECO:0007669"/>
    <property type="project" value="TreeGrafter"/>
</dbReference>
<accession>A0A2G9U9Q0</accession>
<comment type="similarity">
    <text evidence="1">Belongs to the frataxin family.</text>
</comment>
<keyword evidence="2" id="KW-0406">Ion transport</keyword>
<dbReference type="Gene3D" id="3.30.920.10">
    <property type="entry name" value="Frataxin/CyaY"/>
    <property type="match status" value="1"/>
</dbReference>
<evidence type="ECO:0000313" key="6">
    <source>
        <dbReference type="EMBL" id="PIO66915.1"/>
    </source>
</evidence>
<dbReference type="GO" id="GO:0016226">
    <property type="term" value="P:iron-sulfur cluster assembly"/>
    <property type="evidence" value="ECO:0007669"/>
    <property type="project" value="InterPro"/>
</dbReference>
<dbReference type="GO" id="GO:0051537">
    <property type="term" value="F:2 iron, 2 sulfur cluster binding"/>
    <property type="evidence" value="ECO:0007669"/>
    <property type="project" value="TreeGrafter"/>
</dbReference>
<dbReference type="Pfam" id="PF01491">
    <property type="entry name" value="Frataxin_Cyay"/>
    <property type="match status" value="1"/>
</dbReference>
<dbReference type="PROSITE" id="PS01344">
    <property type="entry name" value="FRATAXIN_1"/>
    <property type="match status" value="1"/>
</dbReference>
<feature type="compositionally biased region" description="Polar residues" evidence="5">
    <location>
        <begin position="258"/>
        <end position="276"/>
    </location>
</feature>
<keyword evidence="4" id="KW-0175">Coiled coil</keyword>
<feature type="region of interest" description="Disordered" evidence="5">
    <location>
        <begin position="328"/>
        <end position="409"/>
    </location>
</feature>
<dbReference type="EMBL" id="KZ347946">
    <property type="protein sequence ID" value="PIO66915.1"/>
    <property type="molecule type" value="Genomic_DNA"/>
</dbReference>
<evidence type="ECO:0000313" key="7">
    <source>
        <dbReference type="Proteomes" id="UP000230423"/>
    </source>
</evidence>
<dbReference type="GO" id="GO:0008199">
    <property type="term" value="F:ferric iron binding"/>
    <property type="evidence" value="ECO:0007669"/>
    <property type="project" value="InterPro"/>
</dbReference>
<keyword evidence="3" id="KW-0408">Iron</keyword>
<dbReference type="GO" id="GO:0008198">
    <property type="term" value="F:ferrous iron binding"/>
    <property type="evidence" value="ECO:0007669"/>
    <property type="project" value="TreeGrafter"/>
</dbReference>
<gene>
    <name evidence="6" type="ORF">TELCIR_11357</name>
</gene>
<feature type="compositionally biased region" description="Acidic residues" evidence="5">
    <location>
        <begin position="289"/>
        <end position="299"/>
    </location>
</feature>
<organism evidence="6 7">
    <name type="scientific">Teladorsagia circumcincta</name>
    <name type="common">Brown stomach worm</name>
    <name type="synonym">Ostertagia circumcincta</name>
    <dbReference type="NCBI Taxonomy" id="45464"/>
    <lineage>
        <taxon>Eukaryota</taxon>
        <taxon>Metazoa</taxon>
        <taxon>Ecdysozoa</taxon>
        <taxon>Nematoda</taxon>
        <taxon>Chromadorea</taxon>
        <taxon>Rhabditida</taxon>
        <taxon>Rhabditina</taxon>
        <taxon>Rhabditomorpha</taxon>
        <taxon>Strongyloidea</taxon>
        <taxon>Trichostrongylidae</taxon>
        <taxon>Teladorsagia</taxon>
    </lineage>
</organism>
<evidence type="ECO:0000256" key="5">
    <source>
        <dbReference type="SAM" id="MobiDB-lite"/>
    </source>
</evidence>
<dbReference type="PANTHER" id="PTHR16821:SF2">
    <property type="entry name" value="FRATAXIN, MITOCHONDRIAL"/>
    <property type="match status" value="1"/>
</dbReference>
<dbReference type="GO" id="GO:0034986">
    <property type="term" value="F:iron chaperone activity"/>
    <property type="evidence" value="ECO:0007669"/>
    <property type="project" value="TreeGrafter"/>
</dbReference>
<dbReference type="InterPro" id="IPR002908">
    <property type="entry name" value="Frataxin/CyaY"/>
</dbReference>
<dbReference type="GO" id="GO:0005739">
    <property type="term" value="C:mitochondrion"/>
    <property type="evidence" value="ECO:0007669"/>
    <property type="project" value="TreeGrafter"/>
</dbReference>
<dbReference type="InterPro" id="IPR020895">
    <property type="entry name" value="Frataxin_CS"/>
</dbReference>
<feature type="compositionally biased region" description="Basic and acidic residues" evidence="5">
    <location>
        <begin position="240"/>
        <end position="254"/>
    </location>
</feature>
<proteinExistence type="inferred from homology"/>
<dbReference type="GO" id="GO:0006826">
    <property type="term" value="P:iron ion transport"/>
    <property type="evidence" value="ECO:0007669"/>
    <property type="project" value="UniProtKB-KW"/>
</dbReference>
<reference evidence="6 7" key="1">
    <citation type="submission" date="2015-09" db="EMBL/GenBank/DDBJ databases">
        <title>Draft genome of the parasitic nematode Teladorsagia circumcincta isolate WARC Sus (inbred).</title>
        <authorList>
            <person name="Mitreva M."/>
        </authorList>
    </citation>
    <scope>NUCLEOTIDE SEQUENCE [LARGE SCALE GENOMIC DNA]</scope>
    <source>
        <strain evidence="6 7">S</strain>
    </source>
</reference>
<dbReference type="PRINTS" id="PR00904">
    <property type="entry name" value="FRATAXIN"/>
</dbReference>
<dbReference type="Proteomes" id="UP000230423">
    <property type="component" value="Unassembled WGS sequence"/>
</dbReference>
<feature type="compositionally biased region" description="Polar residues" evidence="5">
    <location>
        <begin position="369"/>
        <end position="382"/>
    </location>
</feature>
<evidence type="ECO:0000256" key="2">
    <source>
        <dbReference type="ARBA" id="ARBA00022496"/>
    </source>
</evidence>
<evidence type="ECO:0000256" key="1">
    <source>
        <dbReference type="ARBA" id="ARBA00008183"/>
    </source>
</evidence>
<feature type="region of interest" description="Disordered" evidence="5">
    <location>
        <begin position="240"/>
        <end position="299"/>
    </location>
</feature>
<keyword evidence="2" id="KW-0813">Transport</keyword>
<keyword evidence="2" id="KW-0410">Iron transport</keyword>
<evidence type="ECO:0000256" key="3">
    <source>
        <dbReference type="ARBA" id="ARBA00023004"/>
    </source>
</evidence>
<dbReference type="SUPFAM" id="SSF55387">
    <property type="entry name" value="Frataxin/Nqo15-like"/>
    <property type="match status" value="1"/>
</dbReference>
<evidence type="ECO:0000256" key="4">
    <source>
        <dbReference type="SAM" id="Coils"/>
    </source>
</evidence>
<dbReference type="SMART" id="SM01219">
    <property type="entry name" value="Frataxin_Cyay"/>
    <property type="match status" value="1"/>
</dbReference>
<dbReference type="InterPro" id="IPR036524">
    <property type="entry name" value="Frataxin/CyaY_sf"/>
</dbReference>
<name>A0A2G9U9Q0_TELCI</name>
<keyword evidence="7" id="KW-1185">Reference proteome</keyword>
<dbReference type="AlphaFoldDB" id="A0A2G9U9Q0"/>
<feature type="non-terminal residue" evidence="6">
    <location>
        <position position="409"/>
    </location>
</feature>
<protein>
    <submittedName>
        <fullName evidence="6">Iron donor protein CyaY</fullName>
    </submittedName>
</protein>
<feature type="coiled-coil region" evidence="4">
    <location>
        <begin position="168"/>
        <end position="195"/>
    </location>
</feature>
<dbReference type="PROSITE" id="PS50810">
    <property type="entry name" value="FRATAXIN_2"/>
    <property type="match status" value="1"/>
</dbReference>
<feature type="compositionally biased region" description="Basic and acidic residues" evidence="5">
    <location>
        <begin position="279"/>
        <end position="288"/>
    </location>
</feature>
<dbReference type="OrthoDB" id="1897642at2759"/>
<dbReference type="GO" id="GO:0004322">
    <property type="term" value="F:ferroxidase activity"/>
    <property type="evidence" value="ECO:0007669"/>
    <property type="project" value="TreeGrafter"/>
</dbReference>